<dbReference type="AlphaFoldDB" id="A0A7V8NXE9"/>
<keyword evidence="2" id="KW-1185">Reference proteome</keyword>
<dbReference type="EMBL" id="JACDQQ010002896">
    <property type="protein sequence ID" value="MBA0089247.1"/>
    <property type="molecule type" value="Genomic_DNA"/>
</dbReference>
<proteinExistence type="predicted"/>
<reference evidence="1" key="1">
    <citation type="submission" date="2020-06" db="EMBL/GenBank/DDBJ databases">
        <title>Legume-microbial interactions unlock mineral nutrients during tropical forest succession.</title>
        <authorList>
            <person name="Epihov D.Z."/>
        </authorList>
    </citation>
    <scope>NUCLEOTIDE SEQUENCE [LARGE SCALE GENOMIC DNA]</scope>
    <source>
        <strain evidence="1">Pan2503</strain>
    </source>
</reference>
<evidence type="ECO:0000313" key="1">
    <source>
        <dbReference type="EMBL" id="MBA0089247.1"/>
    </source>
</evidence>
<sequence>MGAKAQQSGVADAKDQPYAVEYYYKAKWGHAEEFLALFKKNHYPVLKKEMELGRMLKVSMLTPRYHMTEDSRWDYRVTIVFKNAAIANDNFDSSGIIKQLYPDQETYKKEELRRFQILDAHWDLPIKDVDLDGK</sequence>
<organism evidence="1 2">
    <name type="scientific">Candidatus Acidiferrum panamense</name>
    <dbReference type="NCBI Taxonomy" id="2741543"/>
    <lineage>
        <taxon>Bacteria</taxon>
        <taxon>Pseudomonadati</taxon>
        <taxon>Acidobacteriota</taxon>
        <taxon>Terriglobia</taxon>
        <taxon>Candidatus Acidiferrales</taxon>
        <taxon>Candidatus Acidiferrum</taxon>
    </lineage>
</organism>
<gene>
    <name evidence="1" type="ORF">HRJ53_30015</name>
</gene>
<evidence type="ECO:0000313" key="2">
    <source>
        <dbReference type="Proteomes" id="UP000567293"/>
    </source>
</evidence>
<comment type="caution">
    <text evidence="1">The sequence shown here is derived from an EMBL/GenBank/DDBJ whole genome shotgun (WGS) entry which is preliminary data.</text>
</comment>
<protein>
    <recommendedName>
        <fullName evidence="3">EthD domain-containing protein</fullName>
    </recommendedName>
</protein>
<evidence type="ECO:0008006" key="3">
    <source>
        <dbReference type="Google" id="ProtNLM"/>
    </source>
</evidence>
<name>A0A7V8NXE9_9BACT</name>
<dbReference type="Proteomes" id="UP000567293">
    <property type="component" value="Unassembled WGS sequence"/>
</dbReference>
<accession>A0A7V8NXE9</accession>